<evidence type="ECO:0000313" key="2">
    <source>
        <dbReference type="Proteomes" id="UP000316270"/>
    </source>
</evidence>
<gene>
    <name evidence="1" type="ORF">FKW77_000608</name>
</gene>
<evidence type="ECO:0000313" key="1">
    <source>
        <dbReference type="EMBL" id="QDS68581.1"/>
    </source>
</evidence>
<dbReference type="Proteomes" id="UP000316270">
    <property type="component" value="Chromosome 2"/>
</dbReference>
<accession>A0A517KYY0</accession>
<protein>
    <submittedName>
        <fullName evidence="1">Uncharacterized protein</fullName>
    </submittedName>
</protein>
<name>A0A517KYY0_9PEZI</name>
<dbReference type="AlphaFoldDB" id="A0A517KYY0"/>
<sequence>MAQNPYLQKFTTNGFYPEANASFEDEFNRLADHMGWLNLGKAYNRHHAKAQAFEQQGETQLPGQSHAQSYFWRFAADGFVPNHNASFKDEFSRLAKLMGWSEKTLEYGQHRLSAIQAEFDANYGSSDKLQGWQNLCRDVGIAPTPTSIKKCRKELAKVFINLHDFVDWRRRPEPRAPFDKHYGSLTALRNHTKKHNKVFPKVAAKQEGFIKALLRHIF</sequence>
<dbReference type="PANTHER" id="PTHR38846">
    <property type="entry name" value="C3H1-TYPE DOMAIN-CONTAINING PROTEIN"/>
    <property type="match status" value="1"/>
</dbReference>
<dbReference type="EMBL" id="CP042186">
    <property type="protein sequence ID" value="QDS68581.1"/>
    <property type="molecule type" value="Genomic_DNA"/>
</dbReference>
<keyword evidence="2" id="KW-1185">Reference proteome</keyword>
<dbReference type="PANTHER" id="PTHR38846:SF1">
    <property type="entry name" value="C3H1-TYPE DOMAIN-CONTAINING PROTEIN"/>
    <property type="match status" value="1"/>
</dbReference>
<proteinExistence type="predicted"/>
<organism evidence="1 2">
    <name type="scientific">Venturia effusa</name>
    <dbReference type="NCBI Taxonomy" id="50376"/>
    <lineage>
        <taxon>Eukaryota</taxon>
        <taxon>Fungi</taxon>
        <taxon>Dikarya</taxon>
        <taxon>Ascomycota</taxon>
        <taxon>Pezizomycotina</taxon>
        <taxon>Dothideomycetes</taxon>
        <taxon>Pleosporomycetidae</taxon>
        <taxon>Venturiales</taxon>
        <taxon>Venturiaceae</taxon>
        <taxon>Venturia</taxon>
    </lineage>
</organism>
<dbReference type="OrthoDB" id="6105938at2759"/>
<dbReference type="STRING" id="50376.A0A517KYY0"/>
<reference evidence="1 2" key="1">
    <citation type="submission" date="2019-07" db="EMBL/GenBank/DDBJ databases">
        <title>Finished genome of Venturia effusa.</title>
        <authorList>
            <person name="Young C.A."/>
            <person name="Cox M.P."/>
            <person name="Ganley A.R.D."/>
            <person name="David W.J."/>
        </authorList>
    </citation>
    <scope>NUCLEOTIDE SEQUENCE [LARGE SCALE GENOMIC DNA]</scope>
    <source>
        <strain evidence="2">albino</strain>
    </source>
</reference>